<evidence type="ECO:0000256" key="15">
    <source>
        <dbReference type="ARBA" id="ARBA00023268"/>
    </source>
</evidence>
<dbReference type="EC" id="3.6.1.-" evidence="21"/>
<comment type="function">
    <text evidence="21">RNA-directed RNA polymerase that catalyzes the transcription of viral mRNAs, their capping and polyadenylation. The template is composed of the viral RNA tightly encapsidated by the nucleoprotein (N). The viral polymerase binds to the genomic RNA at the 3' leader promoter, and transcribes subsequently all viral mRNAs with a decreasing efficiency. The first gene is the most transcribed, and the last the least transcribed. The viral phosphoprotein acts as a processivity factor. Capping is concomitant with initiation of mRNA transcription. Indeed, a GDP polyribonucleotidyl transferase (PRNTase) adds the cap structure when the nascent RNA chain length has reached few nucleotides. Ribose 2'-O methylation of viral mRNA cap precedes and facilitates subsequent guanine-N-7 methylation, both activities being carried by the viral polymerase. Polyadenylation of mRNAs occur by a stuttering mechanism at a slipery stop site present at the end viral genes. After finishing transcription of a mRNA, the polymerase can resume transcription of the downstream gene.</text>
</comment>
<keyword evidence="21" id="KW-1035">Host cytoplasm</keyword>
<reference evidence="25" key="1">
    <citation type="journal article" date="2016" name="Nature">
        <title>Redefining the invertebrate RNA virosphere.</title>
        <authorList>
            <person name="Shi M."/>
            <person name="Lin X.D."/>
            <person name="Tian J.H."/>
            <person name="Chen L.J."/>
            <person name="Chen X."/>
            <person name="Li C.X."/>
            <person name="Qin X.C."/>
            <person name="Li J."/>
            <person name="Cao J.P."/>
            <person name="Eden J.S."/>
            <person name="Buchmann J."/>
            <person name="Wang W."/>
            <person name="Xu J."/>
            <person name="Holmes E.C."/>
            <person name="Zhang Y.Z."/>
        </authorList>
    </citation>
    <scope>NUCLEOTIDE SEQUENCE [LARGE SCALE GENOMIC DNA]</scope>
    <source>
        <strain evidence="25">QTM133243</strain>
    </source>
</reference>
<comment type="similarity">
    <text evidence="2 21">Belongs to the paramyxovirus L protein family.</text>
</comment>
<evidence type="ECO:0000256" key="8">
    <source>
        <dbReference type="ARBA" id="ARBA00022695"/>
    </source>
</evidence>
<keyword evidence="11 21" id="KW-0067">ATP-binding</keyword>
<evidence type="ECO:0000256" key="3">
    <source>
        <dbReference type="ARBA" id="ARBA00022484"/>
    </source>
</evidence>
<proteinExistence type="inferred from homology"/>
<keyword evidence="13 21" id="KW-0693">Viral RNA replication</keyword>
<dbReference type="PROSITE" id="PS51590">
    <property type="entry name" value="SAM_MT_MNV_L"/>
    <property type="match status" value="1"/>
</dbReference>
<evidence type="ECO:0000256" key="12">
    <source>
        <dbReference type="ARBA" id="ARBA00022844"/>
    </source>
</evidence>
<feature type="compositionally biased region" description="Basic residues" evidence="22">
    <location>
        <begin position="587"/>
        <end position="601"/>
    </location>
</feature>
<evidence type="ECO:0000256" key="7">
    <source>
        <dbReference type="ARBA" id="ARBA00022691"/>
    </source>
</evidence>
<dbReference type="GO" id="GO:0003924">
    <property type="term" value="F:GTPase activity"/>
    <property type="evidence" value="ECO:0007669"/>
    <property type="project" value="RHEA"/>
</dbReference>
<comment type="subcellular location">
    <subcellularLocation>
        <location evidence="21">Virion</location>
    </subcellularLocation>
    <subcellularLocation>
        <location evidence="21">Host cytoplasm</location>
    </subcellularLocation>
</comment>
<dbReference type="PROSITE" id="PS50526">
    <property type="entry name" value="RDRP_SSRNA_NEG_NONSEG"/>
    <property type="match status" value="1"/>
</dbReference>
<evidence type="ECO:0000256" key="18">
    <source>
        <dbReference type="ARBA" id="ARBA00047332"/>
    </source>
</evidence>
<dbReference type="Pfam" id="PF14318">
    <property type="entry name" value="Mononeg_mRNAcap"/>
    <property type="match status" value="1"/>
</dbReference>
<keyword evidence="10" id="KW-0378">Hydrolase</keyword>
<evidence type="ECO:0000256" key="16">
    <source>
        <dbReference type="ARBA" id="ARBA00024494"/>
    </source>
</evidence>
<name>A0A1L3KMU5_9MONO</name>
<evidence type="ECO:0000256" key="5">
    <source>
        <dbReference type="ARBA" id="ARBA00022664"/>
    </source>
</evidence>
<keyword evidence="6 21" id="KW-0808">Transferase</keyword>
<dbReference type="Proteomes" id="UP000204289">
    <property type="component" value="Segment"/>
</dbReference>
<protein>
    <recommendedName>
        <fullName evidence="21">RNA-directed RNA polymerase L</fullName>
        <shortName evidence="21">Protein L</shortName>
    </recommendedName>
    <alternativeName>
        <fullName evidence="21">Large structural protein</fullName>
    </alternativeName>
    <alternativeName>
        <fullName evidence="21">Replicase</fullName>
    </alternativeName>
    <alternativeName>
        <fullName evidence="21">Transcriptase</fullName>
    </alternativeName>
    <domain>
        <recommendedName>
            <fullName evidence="21">RNA-directed RNA polymerase</fullName>
            <ecNumber evidence="21">2.7.7.48</ecNumber>
        </recommendedName>
    </domain>
    <domain>
        <recommendedName>
            <fullName evidence="21">GTP phosphohydrolase</fullName>
            <ecNumber evidence="21">3.6.1.-</ecNumber>
        </recommendedName>
    </domain>
    <domain>
        <recommendedName>
            <fullName evidence="21">GDP polyribonucleotidyltransferase</fullName>
            <ecNumber evidence="21">2.7.7.88</ecNumber>
        </recommendedName>
        <alternativeName>
            <fullName evidence="21">PRNTase</fullName>
        </alternativeName>
    </domain>
    <domain>
        <recommendedName>
            <fullName evidence="21">mRNA (nucleoside-2'-O-)-methyltransferase</fullName>
            <shortName evidence="21">N1-2'-O-MTase</shortName>
            <ecNumber evidence="21">2.1.1.-</ecNumber>
        </recommendedName>
    </domain>
    <domain>
        <recommendedName>
            <fullName evidence="21">mRNA (guanine-N(7)-)-methyltransferase</fullName>
            <shortName evidence="21">G-N7-MTase</shortName>
        </recommendedName>
    </domain>
</protein>
<evidence type="ECO:0000256" key="4">
    <source>
        <dbReference type="ARBA" id="ARBA00022603"/>
    </source>
</evidence>
<dbReference type="Pfam" id="PF14314">
    <property type="entry name" value="Methyltrans_Mon_2nd"/>
    <property type="match status" value="1"/>
</dbReference>
<comment type="catalytic activity">
    <reaction evidence="19">
        <text>a 5'-end (5'-triphosphoguanosine)-adenylyl-adenylyl-cytidylyl-adenosine in mRNA + 2 S-adenosyl-L-methionine = a 5'-end (N(7)-methyl 5'-triphosphoguanosine)-(2'-O-methyladenylyl)-adenylyl-cytidylyl-adenosine in mRNA + 2 S-adenosyl-L-homocysteine + H(+)</text>
        <dbReference type="Rhea" id="RHEA:65376"/>
        <dbReference type="Rhea" id="RHEA-COMP:16797"/>
        <dbReference type="Rhea" id="RHEA-COMP:16798"/>
        <dbReference type="ChEBI" id="CHEBI:15378"/>
        <dbReference type="ChEBI" id="CHEBI:57856"/>
        <dbReference type="ChEBI" id="CHEBI:59789"/>
        <dbReference type="ChEBI" id="CHEBI:156483"/>
        <dbReference type="ChEBI" id="CHEBI:156484"/>
        <dbReference type="EC" id="2.1.1.375"/>
    </reaction>
</comment>
<evidence type="ECO:0000313" key="26">
    <source>
        <dbReference type="Proteomes" id="UP000204289"/>
    </source>
</evidence>
<dbReference type="InterPro" id="IPR026890">
    <property type="entry name" value="Mononeg_mRNAcap"/>
</dbReference>
<keyword evidence="9 21" id="KW-0547">Nucleotide-binding</keyword>
<dbReference type="EC" id="2.7.7.48" evidence="21"/>
<evidence type="ECO:0000256" key="13">
    <source>
        <dbReference type="ARBA" id="ARBA00022953"/>
    </source>
</evidence>
<feature type="domain" description="RdRp catalytic" evidence="23">
    <location>
        <begin position="606"/>
        <end position="813"/>
    </location>
</feature>
<evidence type="ECO:0000256" key="2">
    <source>
        <dbReference type="ARBA" id="ARBA00007934"/>
    </source>
</evidence>
<evidence type="ECO:0000256" key="10">
    <source>
        <dbReference type="ARBA" id="ARBA00022801"/>
    </source>
</evidence>
<evidence type="ECO:0000256" key="11">
    <source>
        <dbReference type="ARBA" id="ARBA00022840"/>
    </source>
</evidence>
<dbReference type="Pfam" id="PF00946">
    <property type="entry name" value="Mononeg_RNA_pol"/>
    <property type="match status" value="1"/>
</dbReference>
<keyword evidence="14 21" id="KW-0506">mRNA capping</keyword>
<keyword evidence="15" id="KW-0511">Multifunctional enzyme</keyword>
<evidence type="ECO:0000259" key="23">
    <source>
        <dbReference type="PROSITE" id="PS50526"/>
    </source>
</evidence>
<keyword evidence="26" id="KW-1185">Reference proteome</keyword>
<dbReference type="KEGG" id="vg:30854321"/>
<evidence type="ECO:0000256" key="22">
    <source>
        <dbReference type="SAM" id="MobiDB-lite"/>
    </source>
</evidence>
<comment type="catalytic activity">
    <reaction evidence="17 21">
        <text>a 5'-end (5'-triphosphoguanosine)-(2'-O-methyladenylyl)-adenylyl-cytidylyl-adenosine in mRNA + S-adenosyl-L-methionine = a 5'-end (N(7)-methyl 5'-triphosphoguanosine)-(2'-O-methyladenylyl)-adenylyl-cytidylyl-adenosine in mRNA + S-adenosyl-L-homocysteine</text>
        <dbReference type="Rhea" id="RHEA:65440"/>
        <dbReference type="Rhea" id="RHEA-COMP:16798"/>
        <dbReference type="Rhea" id="RHEA-COMP:16801"/>
        <dbReference type="ChEBI" id="CHEBI:57856"/>
        <dbReference type="ChEBI" id="CHEBI:59789"/>
        <dbReference type="ChEBI" id="CHEBI:156482"/>
        <dbReference type="ChEBI" id="CHEBI:156483"/>
    </reaction>
</comment>
<feature type="region of interest" description="Disordered" evidence="22">
    <location>
        <begin position="1195"/>
        <end position="1214"/>
    </location>
</feature>
<keyword evidence="3 21" id="KW-0696">RNA-directed RNA polymerase</keyword>
<dbReference type="PIRSF" id="PIRSF000830">
    <property type="entry name" value="RNA_pol_ParamyxoV"/>
    <property type="match status" value="1"/>
</dbReference>
<keyword evidence="8 21" id="KW-0548">Nucleotidyltransferase</keyword>
<dbReference type="EMBL" id="KX884418">
    <property type="protein sequence ID" value="APG78697.1"/>
    <property type="molecule type" value="Genomic_RNA"/>
</dbReference>
<keyword evidence="7 21" id="KW-0949">S-adenosyl-L-methionine</keyword>
<accession>A0A1L3KMU5</accession>
<dbReference type="InterPro" id="IPR014023">
    <property type="entry name" value="Mononeg_RNA_pol_cat"/>
</dbReference>
<dbReference type="GO" id="GO:0005524">
    <property type="term" value="F:ATP binding"/>
    <property type="evidence" value="ECO:0007669"/>
    <property type="project" value="UniProtKB-KW"/>
</dbReference>
<dbReference type="GO" id="GO:0004482">
    <property type="term" value="F:mRNA 5'-cap (guanine-N7-)-methyltransferase activity"/>
    <property type="evidence" value="ECO:0007669"/>
    <property type="project" value="InterPro"/>
</dbReference>
<evidence type="ECO:0000256" key="21">
    <source>
        <dbReference type="PIRNR" id="PIRNR000830"/>
    </source>
</evidence>
<comment type="catalytic activity">
    <reaction evidence="18 21">
        <text>a 5'-end (5'-triphosphoguanosine)-adenylyl-adenylyl-cytidylyl-adenosine in mRNA + S-adenosyl-L-methionine = a 5'-end (5'-triphosphoguanosine)-(2'-O-methyladenylyl)-adenylyl-cytidylyl-adenosine in mRNA + S-adenosyl-L-homocysteine + H(+)</text>
        <dbReference type="Rhea" id="RHEA:65380"/>
        <dbReference type="Rhea" id="RHEA-COMP:16797"/>
        <dbReference type="Rhea" id="RHEA-COMP:16801"/>
        <dbReference type="ChEBI" id="CHEBI:15378"/>
        <dbReference type="ChEBI" id="CHEBI:57856"/>
        <dbReference type="ChEBI" id="CHEBI:59789"/>
        <dbReference type="ChEBI" id="CHEBI:156482"/>
        <dbReference type="ChEBI" id="CHEBI:156484"/>
    </reaction>
</comment>
<feature type="compositionally biased region" description="Polar residues" evidence="22">
    <location>
        <begin position="564"/>
        <end position="581"/>
    </location>
</feature>
<evidence type="ECO:0000256" key="6">
    <source>
        <dbReference type="ARBA" id="ARBA00022679"/>
    </source>
</evidence>
<feature type="domain" description="Mononegavirus-type SAM-dependent 2'-O-MTase" evidence="24">
    <location>
        <begin position="1740"/>
        <end position="1939"/>
    </location>
</feature>
<dbReference type="GO" id="GO:0044423">
    <property type="term" value="C:virion component"/>
    <property type="evidence" value="ECO:0007669"/>
    <property type="project" value="UniProtKB-KW"/>
</dbReference>
<keyword evidence="5 21" id="KW-0507">mRNA processing</keyword>
<evidence type="ECO:0000256" key="14">
    <source>
        <dbReference type="ARBA" id="ARBA00023042"/>
    </source>
</evidence>
<keyword evidence="12 21" id="KW-0946">Virion</keyword>
<feature type="compositionally biased region" description="Polar residues" evidence="22">
    <location>
        <begin position="1143"/>
        <end position="1161"/>
    </location>
</feature>
<dbReference type="GO" id="GO:0030430">
    <property type="term" value="C:host cell cytoplasm"/>
    <property type="evidence" value="ECO:0007669"/>
    <property type="project" value="UniProtKB-SubCell"/>
</dbReference>
<dbReference type="GO" id="GO:0003968">
    <property type="term" value="F:RNA-directed RNA polymerase activity"/>
    <property type="evidence" value="ECO:0007669"/>
    <property type="project" value="UniProtKB-KW"/>
</dbReference>
<dbReference type="GeneID" id="30854321"/>
<evidence type="ECO:0000259" key="24">
    <source>
        <dbReference type="PROSITE" id="PS51590"/>
    </source>
</evidence>
<comment type="catalytic activity">
    <reaction evidence="21">
        <text>RNA(n) + a ribonucleoside 5'-triphosphate = RNA(n+1) + diphosphate</text>
        <dbReference type="Rhea" id="RHEA:21248"/>
        <dbReference type="Rhea" id="RHEA-COMP:14527"/>
        <dbReference type="Rhea" id="RHEA-COMP:17342"/>
        <dbReference type="ChEBI" id="CHEBI:33019"/>
        <dbReference type="ChEBI" id="CHEBI:61557"/>
        <dbReference type="ChEBI" id="CHEBI:140395"/>
        <dbReference type="EC" id="2.7.7.48"/>
    </reaction>
</comment>
<evidence type="ECO:0000313" key="25">
    <source>
        <dbReference type="EMBL" id="APG78697.1"/>
    </source>
</evidence>
<dbReference type="InterPro" id="IPR025786">
    <property type="entry name" value="Mononega_L_MeTrfase"/>
</dbReference>
<organism evidence="25">
    <name type="scientific">Hubei odonate virus 10</name>
    <dbReference type="NCBI Taxonomy" id="1922991"/>
    <lineage>
        <taxon>Viruses</taxon>
        <taxon>Riboviria</taxon>
        <taxon>Orthornavirae</taxon>
        <taxon>Negarnaviricota</taxon>
        <taxon>Haploviricotina</taxon>
        <taxon>Monjiviricetes</taxon>
        <taxon>Mononegavirales</taxon>
        <taxon>Lispiviridae</taxon>
        <taxon>Damravirus</taxon>
        <taxon>Damravirus dentatis</taxon>
    </lineage>
</organism>
<dbReference type="InterPro" id="IPR039530">
    <property type="entry name" value="L_methyltransferase_rhabdo"/>
</dbReference>
<dbReference type="EC" id="2.1.1.-" evidence="21"/>
<dbReference type="InterPro" id="IPR016269">
    <property type="entry name" value="RNA-dir_pol_paramyxovirus"/>
</dbReference>
<feature type="region of interest" description="Disordered" evidence="22">
    <location>
        <begin position="1143"/>
        <end position="1164"/>
    </location>
</feature>
<evidence type="ECO:0000256" key="9">
    <source>
        <dbReference type="ARBA" id="ARBA00022741"/>
    </source>
</evidence>
<comment type="function">
    <text evidence="1 21">RNA-directed RNA polymerase that catalyzes the replication of viral genomic RNA. The template is composed of the viral RNA tightly encapsidated by the nucleoprotein (N). The replicase mode is dependent on intracellular N protein concentration. In this mode, the polymerase replicates the whole viral genome without recognizing transcriptional signals, and the replicated genome is not caped or polyadenylated.</text>
</comment>
<dbReference type="EC" id="2.7.7.88" evidence="21"/>
<feature type="region of interest" description="Disordered" evidence="22">
    <location>
        <begin position="564"/>
        <end position="603"/>
    </location>
</feature>
<evidence type="ECO:0000256" key="1">
    <source>
        <dbReference type="ARBA" id="ARBA00003132"/>
    </source>
</evidence>
<comment type="catalytic activity">
    <reaction evidence="16">
        <text>a 5'-end triphospho-adenylyl-adenylyl-cytidylyl-adenosine in mRNA + GDP + H(+) = a 5'-end (5'-triphosphoguanosine)-adenylyl-adenylyl-cytidylyl-adenosine in mRNA + diphosphate</text>
        <dbReference type="Rhea" id="RHEA:65436"/>
        <dbReference type="Rhea" id="RHEA-COMP:16797"/>
        <dbReference type="Rhea" id="RHEA-COMP:16799"/>
        <dbReference type="ChEBI" id="CHEBI:15378"/>
        <dbReference type="ChEBI" id="CHEBI:33019"/>
        <dbReference type="ChEBI" id="CHEBI:58189"/>
        <dbReference type="ChEBI" id="CHEBI:156484"/>
        <dbReference type="ChEBI" id="CHEBI:156503"/>
        <dbReference type="EC" id="2.7.7.88"/>
    </reaction>
</comment>
<sequence length="2147" mass="246824">MDILDDWDEINFQKGPFIPDLTLATAIRDDTTRYICEYLNSRDLAKVPSSLRETCVLAGHSVPVGKIARVATPSIYPHLWTVSDPDLKCHYNIDKFLKNSIPLANTLTRLAEETFVKELEGKWTKDVKRMPSHTLDEDSLQLLLLRMNWIRVRDIMYKAQTQKSKMNKMILGINNYRSIQIKDFLFIEIDSIVHVLSYHQVLMIVDTLTSRFLSLEMCKILGKMGLSYLPPAKFLRELYEFGDNILRIHGNNGYKALSTWESICTGIYLKNHEILDISKNYFEGVIKDLDDDIRKVCQQLYKLIDKGHLNANQIFEIFGCYRHFGHPTVDEVAGCKKLKDTTRVKREIDEATCRMAAGGFARGFILNFIQKRGRWPSLEVENGCSNAFKEYVSKRPLNLNEFSAKFDIKDWSYIRFHKEFEFDYFQDFTEILSDKSISPSMNSWTSVYEQSLLSEEWKTLTMENRRVLIDVLKNPEFSIRKIMETIMNDAVPSHWYIVGLHSKEREMKIESRLFAMMVLQMRLYFAVTEANISKNIFPYIPQQTMTMGEPELYNHLMSISKETTCTRQEVSDSTNSPNHSIESPEGKRRRTHRGKRKKKRPKIESVKITGSLDFKKWNWYQSFLANFLVFQMLEDLMGVPNLYNFTHKFFQQSWFYLSSRYCPPKYCKRDADTNKGNSSSKGAKVNDINVLLQEEDECSWFGQYGGCEGLRQKGWTTTTIGLLIALEHITGIRATITGQGDNQVLMIEMPVDKPDCTAAEYLRNHKDEAEKRLQDYFTKLQELVKGMGWELKAAETWFSTSLINYGKEILHKGIFLSGTLKKISRMYPDMSDCYPNLSSRIASLCSTAHASCQKSFTIFPILWLMYFELTLTVQKEIHSGILLGDKLYKICKANKIELDLPFFIFLFSFPKDFGGYPSLNPFGMIYRGHPDPVTNDIEWLKVIRKSVPWVDELLKWAFSGEGFSQKTNYSLLIQDPVSLNFQLPSSPITITRKLLENTVNAFSQNRDIQKLLSFLSGREEEVIIEYLMTTIPLSPRVLNEIYRHTTVGAARAFLNIFVEMRTTKNMMSAQQAHQYLSSIEITELNWFEHIAKIYILVTRCIDKNRSEVLEAQPWFSSCEDFCSTLYIQSIRDRSWKKEIHHVTTPSPHHQSQMVTQEPGRNSDSDPEEYMEYFLLHASIVSDGCVDLNKGVEPPYFGSRTQEKRSSQTLPIQKNDRSLESTKKLARLLDWVCARDSNLGTFIQYVINSRTDLSPEITTLIAGENYGGSIQHRFEDVITKHSASLNSRANFSTRIYFSSDGMGKYGGSGLNYPLHYQGWILHSIAVASNIMACIPGNHMIQFSWKQMPRCTHCLYPLTEVFIDSTEKSVPKVSTAKDCLILYNTSSVIFQGLDLTPLRLGEVVFPDFRKLNNESQKCCAIAWILLGESINVDAPYVVSFSNITVKRHVSSKISQSVFTTVGMSFLLLSFAKIFVSFYLMHALEVVDTYHVSLKHAFRIILHSLSNSLWKSVRPVMLMKGVWSQFLSIKEVTPPSSEVYNRPNHLDSYLYRLISHHIDIIWETKDFEISLFATTSGIDTNRLLKTWAHSLELYSFCSSDLPLESIRKIFGCTWKEIGETEGHKISHTNYLSKLNEVCRRSKNTRIPDFRRRYKFILSGSGAEPWMKAPTHRTYNQDIRDISMAPSTQPTKVQRFFQCAALKNVYDNFFTRQRQNPIKSKLGVSVQTEPVLNKVRKRHDHAYRLTGNYSTAHYKYACLYKVAGIQTCHYSVHLAEGAGGLANFTSRLYHTKIIYYNSLQDLSTFVPQRAHGFTPAALQKLTEEIGTQIHGVHDSLASGGDLLTDEGLNTVKHSLSKLGDPDLITCDAESSGSWSVSEAVELARKVGSLIFDLKASSWVFFKTYNENPTVLARQIQIFLHLSDKVYCVVPAFSSNECYECFLMFKSEPSMHQTIGSGSTTFERLDGENLKTLYALNKKRISPHPYQTCLNRRDILTLHSSMIDLGIGWNLGVALTNLSKGVVIEPQFWSDPFSEITRAISVLYYEIVERVLSFQKVYKNERLGIIELQQRGMSKIESTILLSKSEALLNLQIVMHVLNHLKLPDDLRDKSLRLFHDGEVIFQYDLSYWEWISTYSRDIQKVLGFVHLGMSL</sequence>
<dbReference type="RefSeq" id="YP_009336924.1">
    <property type="nucleotide sequence ID" value="NC_032944.1"/>
</dbReference>
<keyword evidence="4 21" id="KW-0489">Methyltransferase</keyword>
<evidence type="ECO:0000256" key="20">
    <source>
        <dbReference type="ARBA" id="ARBA00048548"/>
    </source>
</evidence>
<evidence type="ECO:0000256" key="19">
    <source>
        <dbReference type="ARBA" id="ARBA00047370"/>
    </source>
</evidence>
<evidence type="ECO:0000256" key="17">
    <source>
        <dbReference type="ARBA" id="ARBA00024499"/>
    </source>
</evidence>
<comment type="catalytic activity">
    <reaction evidence="20 21">
        <text>GTP + H2O = GDP + phosphate + H(+)</text>
        <dbReference type="Rhea" id="RHEA:19669"/>
        <dbReference type="ChEBI" id="CHEBI:15377"/>
        <dbReference type="ChEBI" id="CHEBI:15378"/>
        <dbReference type="ChEBI" id="CHEBI:37565"/>
        <dbReference type="ChEBI" id="CHEBI:43474"/>
        <dbReference type="ChEBI" id="CHEBI:58189"/>
    </reaction>
</comment>